<feature type="compositionally biased region" description="Polar residues" evidence="1">
    <location>
        <begin position="1"/>
        <end position="11"/>
    </location>
</feature>
<sequence>MYDGSITTTSPPHGHTGAIDDTVGVHKGSTLSPLFLLTMGVTIENWQRLSAENGLNMKKTKFLSSEKGTESIVDGGGKAIEKVQEFRYLLHSAEMKMLRWACGWTRLDRVRNEDVRTAMQTAPVQLKVREQRLRWFGHVLRRSQSHPIRKAIEFEAQGTRSPKEEMAGPDQEGPRRSQSDGRRCRR</sequence>
<evidence type="ECO:0000256" key="1">
    <source>
        <dbReference type="SAM" id="MobiDB-lite"/>
    </source>
</evidence>
<feature type="compositionally biased region" description="Basic and acidic residues" evidence="1">
    <location>
        <begin position="161"/>
        <end position="186"/>
    </location>
</feature>
<dbReference type="Proteomes" id="UP000025227">
    <property type="component" value="Unplaced"/>
</dbReference>
<protein>
    <submittedName>
        <fullName evidence="3">Reverse transcriptase domain-containing protein</fullName>
    </submittedName>
</protein>
<evidence type="ECO:0000313" key="3">
    <source>
        <dbReference type="WBParaSite" id="HCON_00098950-00001"/>
    </source>
</evidence>
<organism evidence="2 3">
    <name type="scientific">Haemonchus contortus</name>
    <name type="common">Barber pole worm</name>
    <dbReference type="NCBI Taxonomy" id="6289"/>
    <lineage>
        <taxon>Eukaryota</taxon>
        <taxon>Metazoa</taxon>
        <taxon>Ecdysozoa</taxon>
        <taxon>Nematoda</taxon>
        <taxon>Chromadorea</taxon>
        <taxon>Rhabditida</taxon>
        <taxon>Rhabditina</taxon>
        <taxon>Rhabditomorpha</taxon>
        <taxon>Strongyloidea</taxon>
        <taxon>Trichostrongylidae</taxon>
        <taxon>Haemonchus</taxon>
    </lineage>
</organism>
<feature type="region of interest" description="Disordered" evidence="1">
    <location>
        <begin position="1"/>
        <end position="21"/>
    </location>
</feature>
<reference evidence="3" key="1">
    <citation type="submission" date="2020-12" db="UniProtKB">
        <authorList>
            <consortium name="WormBaseParasite"/>
        </authorList>
    </citation>
    <scope>IDENTIFICATION</scope>
    <source>
        <strain evidence="3">MHco3</strain>
    </source>
</reference>
<dbReference type="AlphaFoldDB" id="A0A7I4YGD1"/>
<evidence type="ECO:0000313" key="2">
    <source>
        <dbReference type="Proteomes" id="UP000025227"/>
    </source>
</evidence>
<dbReference type="PANTHER" id="PTHR46238:SF8">
    <property type="entry name" value="ENDONUCLEASE_EXONUCLEASE_PHOSPHATASE DOMAIN-CONTAINING PROTEIN"/>
    <property type="match status" value="1"/>
</dbReference>
<dbReference type="PANTHER" id="PTHR46238">
    <property type="entry name" value="REVERSE TRANSCRIPTASE DOMAIN-CONTAINING PROTEIN"/>
    <property type="match status" value="1"/>
</dbReference>
<name>A0A7I4YGD1_HAECO</name>
<dbReference type="WBParaSite" id="HCON_00098950-00001">
    <property type="protein sequence ID" value="HCON_00098950-00001"/>
    <property type="gene ID" value="HCON_00098950"/>
</dbReference>
<dbReference type="OrthoDB" id="5794356at2759"/>
<keyword evidence="2" id="KW-1185">Reference proteome</keyword>
<feature type="region of interest" description="Disordered" evidence="1">
    <location>
        <begin position="153"/>
        <end position="186"/>
    </location>
</feature>
<proteinExistence type="predicted"/>
<accession>A0A7I4YGD1</accession>